<accession>A0A437PPN8</accession>
<sequence length="309" mass="34104">MNISRRNLLKASAPLAGLSLAPLAKENAVAKNKKNLTICLNLSTIMGQNLGFIKELQVASKAGFRSVEIWVPTLEKYLNNGGSIAEAKKVIQDLGLTIQNTIGFAPWIVDEADVRAKGLEQLKKEMGWVRELGCKRIAAPPMGAQNNPNINLKAAGERYGKILEVGKQMEVIPQLEMWGHSKCLNRVADALFIAAEAGKEDAKLLLDVYHIYRGESSLESLHVVGENSLDIFHVNDYTTNIKPADIKDADRIYVGDGEAPIADIIHKLTPNNRPLVISLELFNKTYYAQDAQLVANTGFQKMKQLVDRM</sequence>
<dbReference type="InterPro" id="IPR050312">
    <property type="entry name" value="IolE/XylAMocC-like"/>
</dbReference>
<dbReference type="Proteomes" id="UP000282832">
    <property type="component" value="Unassembled WGS sequence"/>
</dbReference>
<dbReference type="AlphaFoldDB" id="A0A437PPN8"/>
<name>A0A437PPN8_9BACT</name>
<feature type="domain" description="Xylose isomerase-like TIM barrel" evidence="1">
    <location>
        <begin position="57"/>
        <end position="291"/>
    </location>
</feature>
<dbReference type="OrthoDB" id="930834at2"/>
<proteinExistence type="predicted"/>
<dbReference type="PANTHER" id="PTHR12110">
    <property type="entry name" value="HYDROXYPYRUVATE ISOMERASE"/>
    <property type="match status" value="1"/>
</dbReference>
<keyword evidence="3" id="KW-1185">Reference proteome</keyword>
<protein>
    <submittedName>
        <fullName evidence="2">Sugar phosphate isomerase/epimerase</fullName>
    </submittedName>
</protein>
<dbReference type="PANTHER" id="PTHR12110:SF48">
    <property type="entry name" value="BLL3656 PROTEIN"/>
    <property type="match status" value="1"/>
</dbReference>
<dbReference type="GO" id="GO:0016853">
    <property type="term" value="F:isomerase activity"/>
    <property type="evidence" value="ECO:0007669"/>
    <property type="project" value="UniProtKB-KW"/>
</dbReference>
<organism evidence="2 3">
    <name type="scientific">Sandaracinomonas limnophila</name>
    <dbReference type="NCBI Taxonomy" id="1862386"/>
    <lineage>
        <taxon>Bacteria</taxon>
        <taxon>Pseudomonadati</taxon>
        <taxon>Bacteroidota</taxon>
        <taxon>Cytophagia</taxon>
        <taxon>Cytophagales</taxon>
        <taxon>Flectobacillaceae</taxon>
        <taxon>Sandaracinomonas</taxon>
    </lineage>
</organism>
<dbReference type="PROSITE" id="PS51318">
    <property type="entry name" value="TAT"/>
    <property type="match status" value="1"/>
</dbReference>
<dbReference type="SUPFAM" id="SSF51658">
    <property type="entry name" value="Xylose isomerase-like"/>
    <property type="match status" value="1"/>
</dbReference>
<dbReference type="Pfam" id="PF01261">
    <property type="entry name" value="AP_endonuc_2"/>
    <property type="match status" value="1"/>
</dbReference>
<evidence type="ECO:0000313" key="2">
    <source>
        <dbReference type="EMBL" id="RVU24187.1"/>
    </source>
</evidence>
<comment type="caution">
    <text evidence="2">The sequence shown here is derived from an EMBL/GenBank/DDBJ whole genome shotgun (WGS) entry which is preliminary data.</text>
</comment>
<reference evidence="2 3" key="1">
    <citation type="submission" date="2019-01" db="EMBL/GenBank/DDBJ databases">
        <authorList>
            <person name="Chen W.-M."/>
        </authorList>
    </citation>
    <scope>NUCLEOTIDE SEQUENCE [LARGE SCALE GENOMIC DNA]</scope>
    <source>
        <strain evidence="2 3">FSY-15</strain>
    </source>
</reference>
<gene>
    <name evidence="2" type="ORF">EOJ36_09705</name>
</gene>
<dbReference type="InterPro" id="IPR013022">
    <property type="entry name" value="Xyl_isomerase-like_TIM-brl"/>
</dbReference>
<dbReference type="EMBL" id="SACY01000004">
    <property type="protein sequence ID" value="RVU24187.1"/>
    <property type="molecule type" value="Genomic_DNA"/>
</dbReference>
<evidence type="ECO:0000313" key="3">
    <source>
        <dbReference type="Proteomes" id="UP000282832"/>
    </source>
</evidence>
<evidence type="ECO:0000259" key="1">
    <source>
        <dbReference type="Pfam" id="PF01261"/>
    </source>
</evidence>
<keyword evidence="2" id="KW-0413">Isomerase</keyword>
<dbReference type="Gene3D" id="3.20.20.150">
    <property type="entry name" value="Divalent-metal-dependent TIM barrel enzymes"/>
    <property type="match status" value="1"/>
</dbReference>
<dbReference type="InterPro" id="IPR006311">
    <property type="entry name" value="TAT_signal"/>
</dbReference>
<dbReference type="InterPro" id="IPR036237">
    <property type="entry name" value="Xyl_isomerase-like_sf"/>
</dbReference>
<dbReference type="RefSeq" id="WP_127804814.1">
    <property type="nucleotide sequence ID" value="NZ_SACY01000004.1"/>
</dbReference>